<dbReference type="EMBL" id="CP145607">
    <property type="protein sequence ID" value="WWM69181.1"/>
    <property type="molecule type" value="Genomic_DNA"/>
</dbReference>
<evidence type="ECO:0000256" key="1">
    <source>
        <dbReference type="SAM" id="Phobius"/>
    </source>
</evidence>
<gene>
    <name evidence="2" type="ORF">V6R86_00300</name>
</gene>
<keyword evidence="1" id="KW-1133">Transmembrane helix</keyword>
<feature type="transmembrane region" description="Helical" evidence="1">
    <location>
        <begin position="27"/>
        <end position="44"/>
    </location>
</feature>
<evidence type="ECO:0000313" key="3">
    <source>
        <dbReference type="Proteomes" id="UP001382935"/>
    </source>
</evidence>
<keyword evidence="1" id="KW-0472">Membrane</keyword>
<name>A0ABZ2G087_9SPHN</name>
<dbReference type="Proteomes" id="UP001382935">
    <property type="component" value="Chromosome"/>
</dbReference>
<proteinExistence type="predicted"/>
<sequence>MSYRTSTYDPQASTLGPPARPYNRTQWFGVFLDIVGTVVIGLYWAGRLGWIEPVLGSPAAGFLLLGAGAILVHSRRGPGRVMTSAEQRQGLWWLFGSLFVGGLIVAVIVLIGGVS</sequence>
<reference evidence="2 3" key="1">
    <citation type="submission" date="2024-02" db="EMBL/GenBank/DDBJ databases">
        <title>Full genome sequence of Sphingomonas kaistensis.</title>
        <authorList>
            <person name="Poletto B.L."/>
            <person name="Silva G."/>
            <person name="Galante D."/>
            <person name="Campos K.R."/>
            <person name="Santos M.B.N."/>
            <person name="Sacchi C.T."/>
        </authorList>
    </citation>
    <scope>NUCLEOTIDE SEQUENCE [LARGE SCALE GENOMIC DNA]</scope>
    <source>
        <strain evidence="2 3">MA4R</strain>
    </source>
</reference>
<keyword evidence="1" id="KW-0812">Transmembrane</keyword>
<evidence type="ECO:0008006" key="4">
    <source>
        <dbReference type="Google" id="ProtNLM"/>
    </source>
</evidence>
<organism evidence="2 3">
    <name type="scientific">Sphingomonas kaistensis</name>
    <dbReference type="NCBI Taxonomy" id="298708"/>
    <lineage>
        <taxon>Bacteria</taxon>
        <taxon>Pseudomonadati</taxon>
        <taxon>Pseudomonadota</taxon>
        <taxon>Alphaproteobacteria</taxon>
        <taxon>Sphingomonadales</taxon>
        <taxon>Sphingomonadaceae</taxon>
        <taxon>Sphingomonas</taxon>
    </lineage>
</organism>
<keyword evidence="3" id="KW-1185">Reference proteome</keyword>
<dbReference type="RefSeq" id="WP_338501088.1">
    <property type="nucleotide sequence ID" value="NZ_CP145607.1"/>
</dbReference>
<evidence type="ECO:0000313" key="2">
    <source>
        <dbReference type="EMBL" id="WWM69181.1"/>
    </source>
</evidence>
<protein>
    <recommendedName>
        <fullName evidence="4">DUF202 domain-containing protein</fullName>
    </recommendedName>
</protein>
<feature type="transmembrane region" description="Helical" evidence="1">
    <location>
        <begin position="50"/>
        <end position="72"/>
    </location>
</feature>
<feature type="transmembrane region" description="Helical" evidence="1">
    <location>
        <begin position="92"/>
        <end position="114"/>
    </location>
</feature>
<accession>A0ABZ2G087</accession>